<name>A0A0A0YW59_9CAUD</name>
<proteinExistence type="predicted"/>
<evidence type="ECO:0000313" key="2">
    <source>
        <dbReference type="Proteomes" id="UP000030324"/>
    </source>
</evidence>
<sequence length="113" mass="13211">MIKVGNMVRMVFTKDPEQHTSNVIIKGLYMDKAWVMYEQSGKDEIIDLADVSFGNPIPEEPANHSFVARDYSGNWLYWDHKKGYWYECNDPTQHEEQEVSLPINQSKPTQPIY</sequence>
<dbReference type="RefSeq" id="YP_009152122.1">
    <property type="nucleotide sequence ID" value="NC_027381.1"/>
</dbReference>
<dbReference type="EMBL" id="KM236242">
    <property type="protein sequence ID" value="AIX12380.1"/>
    <property type="molecule type" value="Genomic_DNA"/>
</dbReference>
<reference evidence="1 2" key="1">
    <citation type="journal article" date="2015" name="Genome Announc.">
        <title>Complete Genome Sequence of Enterotoxigenic Escherichia coli N4-Like Podophage Pollock.</title>
        <authorList>
            <person name="Patel R.S."/>
            <person name="Lessor L.E."/>
            <person name="Hernandez A.C."/>
            <person name="Kuty Everett G.F."/>
        </authorList>
    </citation>
    <scope>NUCLEOTIDE SEQUENCE [LARGE SCALE GENOMIC DNA]</scope>
</reference>
<keyword evidence="2" id="KW-1185">Reference proteome</keyword>
<organism evidence="1 2">
    <name type="scientific">Escherichia phage Pollock</name>
    <dbReference type="NCBI Taxonomy" id="1540097"/>
    <lineage>
        <taxon>Viruses</taxon>
        <taxon>Duplodnaviria</taxon>
        <taxon>Heunggongvirae</taxon>
        <taxon>Uroviricota</taxon>
        <taxon>Caudoviricetes</taxon>
        <taxon>Schitoviridae</taxon>
        <taxon>Humphriesvirinae</taxon>
        <taxon>Pollockvirus</taxon>
        <taxon>Pollockvirus pollock</taxon>
    </lineage>
</organism>
<evidence type="ECO:0000313" key="1">
    <source>
        <dbReference type="EMBL" id="AIX12380.1"/>
    </source>
</evidence>
<dbReference type="Proteomes" id="UP000030324">
    <property type="component" value="Segment"/>
</dbReference>
<protein>
    <submittedName>
        <fullName evidence="1">Uncharacterized protein</fullName>
    </submittedName>
</protein>
<gene>
    <name evidence="1" type="ORF">CPT_Pollock21</name>
</gene>
<dbReference type="KEGG" id="vg:24724558"/>
<dbReference type="OrthoDB" id="21909at10239"/>
<accession>A0A0A0YW59</accession>
<dbReference type="GeneID" id="24724558"/>